<organism evidence="2 3">
    <name type="scientific">Kribbella kalugense</name>
    <dbReference type="NCBI Taxonomy" id="2512221"/>
    <lineage>
        <taxon>Bacteria</taxon>
        <taxon>Bacillati</taxon>
        <taxon>Actinomycetota</taxon>
        <taxon>Actinomycetes</taxon>
        <taxon>Propionibacteriales</taxon>
        <taxon>Kribbellaceae</taxon>
        <taxon>Kribbella</taxon>
    </lineage>
</organism>
<gene>
    <name evidence="2" type="ORF">EV650_3633</name>
</gene>
<keyword evidence="1" id="KW-0812">Transmembrane</keyword>
<reference evidence="2 3" key="1">
    <citation type="submission" date="2019-03" db="EMBL/GenBank/DDBJ databases">
        <title>Genomic Encyclopedia of Type Strains, Phase III (KMG-III): the genomes of soil and plant-associated and newly described type strains.</title>
        <authorList>
            <person name="Whitman W."/>
        </authorList>
    </citation>
    <scope>NUCLEOTIDE SEQUENCE [LARGE SCALE GENOMIC DNA]</scope>
    <source>
        <strain evidence="2 3">VKM Ac-2570</strain>
    </source>
</reference>
<keyword evidence="3" id="KW-1185">Reference proteome</keyword>
<keyword evidence="1" id="KW-0472">Membrane</keyword>
<feature type="transmembrane region" description="Helical" evidence="1">
    <location>
        <begin position="124"/>
        <end position="143"/>
    </location>
</feature>
<keyword evidence="1" id="KW-1133">Transmembrane helix</keyword>
<name>A0A4R7ZI57_9ACTN</name>
<dbReference type="EMBL" id="SODF01000002">
    <property type="protein sequence ID" value="TDW17072.1"/>
    <property type="molecule type" value="Genomic_DNA"/>
</dbReference>
<evidence type="ECO:0000256" key="1">
    <source>
        <dbReference type="SAM" id="Phobius"/>
    </source>
</evidence>
<proteinExistence type="predicted"/>
<sequence>MGLAPYCAELGISSVWGMTNSELHTDNAQVQELFETAKKCIGIFSVVCVIVLSTVIVDAVLHGPVSAFMWVRAGILLAVAPLLHRLAVRASQGSRPSLDRLRTVTTVLPIAIVVIDLIPGVCPGWYAALQGISALSLVAVAVITRRRALSGASPTSA</sequence>
<dbReference type="AlphaFoldDB" id="A0A4R7ZI57"/>
<evidence type="ECO:0000313" key="3">
    <source>
        <dbReference type="Proteomes" id="UP000295447"/>
    </source>
</evidence>
<protein>
    <submittedName>
        <fullName evidence="2">Uncharacterized protein</fullName>
    </submittedName>
</protein>
<feature type="transmembrane region" description="Helical" evidence="1">
    <location>
        <begin position="41"/>
        <end position="61"/>
    </location>
</feature>
<feature type="transmembrane region" description="Helical" evidence="1">
    <location>
        <begin position="67"/>
        <end position="88"/>
    </location>
</feature>
<evidence type="ECO:0000313" key="2">
    <source>
        <dbReference type="EMBL" id="TDW17072.1"/>
    </source>
</evidence>
<dbReference type="Proteomes" id="UP000295447">
    <property type="component" value="Unassembled WGS sequence"/>
</dbReference>
<feature type="transmembrane region" description="Helical" evidence="1">
    <location>
        <begin position="100"/>
        <end position="118"/>
    </location>
</feature>
<accession>A0A4R7ZI57</accession>
<comment type="caution">
    <text evidence="2">The sequence shown here is derived from an EMBL/GenBank/DDBJ whole genome shotgun (WGS) entry which is preliminary data.</text>
</comment>